<keyword evidence="3" id="KW-1185">Reference proteome</keyword>
<protein>
    <submittedName>
        <fullName evidence="2">Type IV pilus biogenesi protein</fullName>
    </submittedName>
</protein>
<reference evidence="2 3" key="1">
    <citation type="journal article" date="2014" name="FEMS Microbiol. Ecol.">
        <title>Genomic differentiation among two strains of the PS1 clade isolated from geographically separated marine habitats.</title>
        <authorList>
            <person name="Jimenez-Infante F."/>
            <person name="Ngugi D.K."/>
            <person name="Alam I."/>
            <person name="Rashid M."/>
            <person name="Baalawi W."/>
            <person name="Kamau A.A."/>
            <person name="Bajic V.B."/>
            <person name="Stingl U."/>
        </authorList>
    </citation>
    <scope>NUCLEOTIDE SEQUENCE [LARGE SCALE GENOMIC DNA]</scope>
    <source>
        <strain evidence="2 3">RS24</strain>
    </source>
</reference>
<keyword evidence="1" id="KW-1133">Transmembrane helix</keyword>
<dbReference type="OrthoDB" id="7871110at2"/>
<keyword evidence="1" id="KW-0472">Membrane</keyword>
<organism evidence="2 3">
    <name type="scientific">Candidatus Micropelagius thuwalensis</name>
    <dbReference type="NCBI Taxonomy" id="1397666"/>
    <lineage>
        <taxon>Bacteria</taxon>
        <taxon>Pseudomonadati</taxon>
        <taxon>Pseudomonadota</taxon>
        <taxon>Alphaproteobacteria</taxon>
        <taxon>PS1 clade</taxon>
        <taxon>Candidatus Micropelagius</taxon>
    </lineage>
</organism>
<comment type="caution">
    <text evidence="2">The sequence shown here is derived from an EMBL/GenBank/DDBJ whole genome shotgun (WGS) entry which is preliminary data.</text>
</comment>
<proteinExistence type="predicted"/>
<dbReference type="EMBL" id="AWXE01000004">
    <property type="protein sequence ID" value="ERL46768.1"/>
    <property type="molecule type" value="Genomic_DNA"/>
</dbReference>
<accession>U2WTD1</accession>
<dbReference type="STRING" id="1397666.RS24_01781"/>
<gene>
    <name evidence="2" type="ORF">RS24_01781</name>
</gene>
<keyword evidence="1" id="KW-0812">Transmembrane</keyword>
<dbReference type="RefSeq" id="WP_021777745.1">
    <property type="nucleotide sequence ID" value="NZ_AWXE01000004.1"/>
</dbReference>
<evidence type="ECO:0000256" key="1">
    <source>
        <dbReference type="SAM" id="Phobius"/>
    </source>
</evidence>
<evidence type="ECO:0000313" key="3">
    <source>
        <dbReference type="Proteomes" id="UP000016762"/>
    </source>
</evidence>
<sequence>MTDTPPHQKRDIESSSQRHSRRVRQLRIVLPVTAGLLMVVIFLLIRPNNSNTPIRFENAALTNQGVVIQNPVFSDSSENGEPFDLSAASAREDLAYPGWVYLDTIRASMTSRENVLIELVAPEGDMLRAQKKLVLSEKILKGDTLPVSLITSNGYHLDMRDLNVDFEKRSAYTDNEVIGKGPIGRFRADKMVLKPDAHLISFIGDVTIRVTPQKQEARNE</sequence>
<feature type="transmembrane region" description="Helical" evidence="1">
    <location>
        <begin position="26"/>
        <end position="45"/>
    </location>
</feature>
<dbReference type="AlphaFoldDB" id="U2WTD1"/>
<evidence type="ECO:0000313" key="2">
    <source>
        <dbReference type="EMBL" id="ERL46768.1"/>
    </source>
</evidence>
<dbReference type="eggNOG" id="COG5375">
    <property type="taxonomic scope" value="Bacteria"/>
</dbReference>
<name>U2WTD1_9PROT</name>
<dbReference type="Proteomes" id="UP000016762">
    <property type="component" value="Unassembled WGS sequence"/>
</dbReference>